<dbReference type="AlphaFoldDB" id="A0A0A5FVF8"/>
<sequence>MSKQAVMATVLVLTGIFIASNLYTMLPLHTGLAETFGVSIPVVSLSSSLFIFPYAIGLFFFGMLADKLPHKTLLLCGMSLLTIVTTLIGFVDVFWLFICLRALQGILAASFAPTAFAYTFEHFQGRLQAFVIAMINTGFLFAGIFGQMVSAAIADLFAYPAVFFSFGLFYFLCLVGMKTGLVKSKPKTYTKLFSLSPILSFFRHRPLQKLYGIAFFLLFTVMLFYGSFELFMYRDELDFPFSLQTFRMIGLIGIIPAFFAGRLKSAFGARGILAVHLGLMAVGFIVPLVALNVWTLLFASICMIASTALTIPMVILLVGVHGAHARASAVSIYSFTLLTGASVGSWIAALLPFEMVLVSVVVLFCGLVVLSMSVRNEVENDGLREV</sequence>
<dbReference type="STRING" id="1385511.GCA_000425225_03735"/>
<keyword evidence="5 8" id="KW-0812">Transmembrane</keyword>
<dbReference type="OrthoDB" id="9781156at2"/>
<dbReference type="Proteomes" id="UP000030403">
    <property type="component" value="Unassembled WGS sequence"/>
</dbReference>
<evidence type="ECO:0000259" key="9">
    <source>
        <dbReference type="PROSITE" id="PS50850"/>
    </source>
</evidence>
<keyword evidence="4" id="KW-1003">Cell membrane</keyword>
<evidence type="ECO:0000256" key="2">
    <source>
        <dbReference type="ARBA" id="ARBA00008335"/>
    </source>
</evidence>
<dbReference type="InterPro" id="IPR036259">
    <property type="entry name" value="MFS_trans_sf"/>
</dbReference>
<name>A0A0A5FVF8_9BACI</name>
<dbReference type="SUPFAM" id="SSF103473">
    <property type="entry name" value="MFS general substrate transporter"/>
    <property type="match status" value="1"/>
</dbReference>
<dbReference type="RefSeq" id="WP_027447261.1">
    <property type="nucleotide sequence ID" value="NZ_AULJ01000055.1"/>
</dbReference>
<evidence type="ECO:0000313" key="10">
    <source>
        <dbReference type="EMBL" id="KGX83904.1"/>
    </source>
</evidence>
<evidence type="ECO:0000256" key="6">
    <source>
        <dbReference type="ARBA" id="ARBA00022989"/>
    </source>
</evidence>
<keyword evidence="7 8" id="KW-0472">Membrane</keyword>
<feature type="transmembrane region" description="Helical" evidence="8">
    <location>
        <begin position="210"/>
        <end position="233"/>
    </location>
</feature>
<dbReference type="Gene3D" id="1.20.1250.20">
    <property type="entry name" value="MFS general substrate transporter like domains"/>
    <property type="match status" value="1"/>
</dbReference>
<feature type="transmembrane region" description="Helical" evidence="8">
    <location>
        <begin position="102"/>
        <end position="120"/>
    </location>
</feature>
<keyword evidence="11" id="KW-1185">Reference proteome</keyword>
<feature type="transmembrane region" description="Helical" evidence="8">
    <location>
        <begin position="355"/>
        <end position="374"/>
    </location>
</feature>
<evidence type="ECO:0000256" key="7">
    <source>
        <dbReference type="ARBA" id="ARBA00023136"/>
    </source>
</evidence>
<evidence type="ECO:0000256" key="8">
    <source>
        <dbReference type="SAM" id="Phobius"/>
    </source>
</evidence>
<keyword evidence="3" id="KW-0813">Transport</keyword>
<dbReference type="eggNOG" id="COG2814">
    <property type="taxonomic scope" value="Bacteria"/>
</dbReference>
<dbReference type="Pfam" id="PF07690">
    <property type="entry name" value="MFS_1"/>
    <property type="match status" value="1"/>
</dbReference>
<dbReference type="InterPro" id="IPR020846">
    <property type="entry name" value="MFS_dom"/>
</dbReference>
<feature type="transmembrane region" description="Helical" evidence="8">
    <location>
        <begin position="73"/>
        <end position="96"/>
    </location>
</feature>
<comment type="caution">
    <text evidence="10">The sequence shown here is derived from an EMBL/GenBank/DDBJ whole genome shotgun (WGS) entry which is preliminary data.</text>
</comment>
<dbReference type="PANTHER" id="PTHR43271">
    <property type="entry name" value="BLL2771 PROTEIN"/>
    <property type="match status" value="1"/>
</dbReference>
<evidence type="ECO:0000256" key="4">
    <source>
        <dbReference type="ARBA" id="ARBA00022475"/>
    </source>
</evidence>
<evidence type="ECO:0000256" key="5">
    <source>
        <dbReference type="ARBA" id="ARBA00022692"/>
    </source>
</evidence>
<evidence type="ECO:0000256" key="1">
    <source>
        <dbReference type="ARBA" id="ARBA00004651"/>
    </source>
</evidence>
<feature type="transmembrane region" description="Helical" evidence="8">
    <location>
        <begin position="127"/>
        <end position="145"/>
    </location>
</feature>
<feature type="transmembrane region" description="Helical" evidence="8">
    <location>
        <begin position="271"/>
        <end position="290"/>
    </location>
</feature>
<feature type="transmembrane region" description="Helical" evidence="8">
    <location>
        <begin position="38"/>
        <end position="61"/>
    </location>
</feature>
<dbReference type="GO" id="GO:0022857">
    <property type="term" value="F:transmembrane transporter activity"/>
    <property type="evidence" value="ECO:0007669"/>
    <property type="project" value="InterPro"/>
</dbReference>
<comment type="subcellular location">
    <subcellularLocation>
        <location evidence="1">Cell membrane</location>
        <topology evidence="1">Multi-pass membrane protein</topology>
    </subcellularLocation>
</comment>
<feature type="transmembrane region" description="Helical" evidence="8">
    <location>
        <begin position="330"/>
        <end position="349"/>
    </location>
</feature>
<dbReference type="GO" id="GO:0005886">
    <property type="term" value="C:plasma membrane"/>
    <property type="evidence" value="ECO:0007669"/>
    <property type="project" value="UniProtKB-SubCell"/>
</dbReference>
<evidence type="ECO:0000256" key="3">
    <source>
        <dbReference type="ARBA" id="ARBA00022448"/>
    </source>
</evidence>
<dbReference type="PANTHER" id="PTHR43271:SF2">
    <property type="entry name" value="BLL2771 PROTEIN"/>
    <property type="match status" value="1"/>
</dbReference>
<dbReference type="InterPro" id="IPR011701">
    <property type="entry name" value="MFS"/>
</dbReference>
<feature type="transmembrane region" description="Helical" evidence="8">
    <location>
        <begin position="296"/>
        <end position="318"/>
    </location>
</feature>
<feature type="transmembrane region" description="Helical" evidence="8">
    <location>
        <begin position="7"/>
        <end position="26"/>
    </location>
</feature>
<feature type="domain" description="Major facilitator superfamily (MFS) profile" evidence="9">
    <location>
        <begin position="7"/>
        <end position="378"/>
    </location>
</feature>
<feature type="transmembrane region" description="Helical" evidence="8">
    <location>
        <begin position="239"/>
        <end position="259"/>
    </location>
</feature>
<feature type="transmembrane region" description="Helical" evidence="8">
    <location>
        <begin position="157"/>
        <end position="177"/>
    </location>
</feature>
<organism evidence="10 11">
    <name type="scientific">Pontibacillus marinus BH030004 = DSM 16465</name>
    <dbReference type="NCBI Taxonomy" id="1385511"/>
    <lineage>
        <taxon>Bacteria</taxon>
        <taxon>Bacillati</taxon>
        <taxon>Bacillota</taxon>
        <taxon>Bacilli</taxon>
        <taxon>Bacillales</taxon>
        <taxon>Bacillaceae</taxon>
        <taxon>Pontibacillus</taxon>
    </lineage>
</organism>
<gene>
    <name evidence="10" type="ORF">N783_20645</name>
</gene>
<dbReference type="PROSITE" id="PS50850">
    <property type="entry name" value="MFS"/>
    <property type="match status" value="1"/>
</dbReference>
<comment type="similarity">
    <text evidence="2">Belongs to the major facilitator superfamily.</text>
</comment>
<accession>A0A0A5FVF8</accession>
<protein>
    <recommendedName>
        <fullName evidence="9">Major facilitator superfamily (MFS) profile domain-containing protein</fullName>
    </recommendedName>
</protein>
<keyword evidence="6 8" id="KW-1133">Transmembrane helix</keyword>
<reference evidence="10 11" key="1">
    <citation type="submission" date="2013-08" db="EMBL/GenBank/DDBJ databases">
        <authorList>
            <person name="Huang J."/>
            <person name="Wang G."/>
        </authorList>
    </citation>
    <scope>NUCLEOTIDE SEQUENCE [LARGE SCALE GENOMIC DNA]</scope>
    <source>
        <strain evidence="10 11">BH030004</strain>
    </source>
</reference>
<evidence type="ECO:0000313" key="11">
    <source>
        <dbReference type="Proteomes" id="UP000030403"/>
    </source>
</evidence>
<proteinExistence type="inferred from homology"/>
<dbReference type="EMBL" id="AVPF01000076">
    <property type="protein sequence ID" value="KGX83904.1"/>
    <property type="molecule type" value="Genomic_DNA"/>
</dbReference>